<comment type="caution">
    <text evidence="2">The sequence shown here is derived from an EMBL/GenBank/DDBJ whole genome shotgun (WGS) entry which is preliminary data.</text>
</comment>
<sequence>MSQDAWGAYVATVQQLDLACRALADPDGATGRQLVATELATLRPRLADQASRLAATGVSAMELTPTSVESGAATARVGVDPARALAALRLAAIDLDRADSLIVHVPVAPTAAWPRNLLVYAPFALVAALVELVLYAASGAPASVYAQAWGVGMPILAFVLGWVMVGLVFPPAADGAARRTPGVGAVVCAVPLLFALLTLL</sequence>
<evidence type="ECO:0000313" key="2">
    <source>
        <dbReference type="EMBL" id="GAA2518817.1"/>
    </source>
</evidence>
<proteinExistence type="predicted"/>
<protein>
    <submittedName>
        <fullName evidence="2">Uncharacterized protein</fullName>
    </submittedName>
</protein>
<keyword evidence="1" id="KW-0472">Membrane</keyword>
<keyword evidence="3" id="KW-1185">Reference proteome</keyword>
<organism evidence="2 3">
    <name type="scientific">Pilimelia columellifera subsp. columellifera</name>
    <dbReference type="NCBI Taxonomy" id="706583"/>
    <lineage>
        <taxon>Bacteria</taxon>
        <taxon>Bacillati</taxon>
        <taxon>Actinomycetota</taxon>
        <taxon>Actinomycetes</taxon>
        <taxon>Micromonosporales</taxon>
        <taxon>Micromonosporaceae</taxon>
        <taxon>Pilimelia</taxon>
    </lineage>
</organism>
<reference evidence="2 3" key="1">
    <citation type="journal article" date="2019" name="Int. J. Syst. Evol. Microbiol.">
        <title>The Global Catalogue of Microorganisms (GCM) 10K type strain sequencing project: providing services to taxonomists for standard genome sequencing and annotation.</title>
        <authorList>
            <consortium name="The Broad Institute Genomics Platform"/>
            <consortium name="The Broad Institute Genome Sequencing Center for Infectious Disease"/>
            <person name="Wu L."/>
            <person name="Ma J."/>
        </authorList>
    </citation>
    <scope>NUCLEOTIDE SEQUENCE [LARGE SCALE GENOMIC DNA]</scope>
    <source>
        <strain evidence="2 3">JCM 3367</strain>
    </source>
</reference>
<name>A0ABN3NCP7_9ACTN</name>
<gene>
    <name evidence="2" type="ORF">GCM10010201_14830</name>
</gene>
<keyword evidence="1" id="KW-1133">Transmembrane helix</keyword>
<feature type="transmembrane region" description="Helical" evidence="1">
    <location>
        <begin position="149"/>
        <end position="169"/>
    </location>
</feature>
<accession>A0ABN3NCP7</accession>
<evidence type="ECO:0000313" key="3">
    <source>
        <dbReference type="Proteomes" id="UP001499978"/>
    </source>
</evidence>
<dbReference type="EMBL" id="BAAARY010000005">
    <property type="protein sequence ID" value="GAA2518817.1"/>
    <property type="molecule type" value="Genomic_DNA"/>
</dbReference>
<feature type="transmembrane region" description="Helical" evidence="1">
    <location>
        <begin position="117"/>
        <end position="137"/>
    </location>
</feature>
<keyword evidence="1" id="KW-0812">Transmembrane</keyword>
<feature type="transmembrane region" description="Helical" evidence="1">
    <location>
        <begin position="181"/>
        <end position="199"/>
    </location>
</feature>
<evidence type="ECO:0000256" key="1">
    <source>
        <dbReference type="SAM" id="Phobius"/>
    </source>
</evidence>
<dbReference type="Proteomes" id="UP001499978">
    <property type="component" value="Unassembled WGS sequence"/>
</dbReference>
<dbReference type="RefSeq" id="WP_344170281.1">
    <property type="nucleotide sequence ID" value="NZ_BAAARY010000005.1"/>
</dbReference>